<sequence length="256" mass="28900">FCIICRGCQSSKLTTTRIYNGGYTEDLHIAVKTINARYPKARIGILGYSLGGNTVAKYLGEQNSQNEPIIKYKQVFDHDPVPEAVIAAASVGCPFDLYLLNQIMSHKEQVIVGKGLITYMKKNSQQLSNIPEYNELIKIPENEIEVRKIDELITSRVFGYKSLDEFYMDASSSKFLDGVRIPLIFISTRNDTVSKFVAMPIQMIENGSNQNISAILLPGGSHLGAFSFCDTTQTYDEQFLFKYFDYYFDQNANKTN</sequence>
<dbReference type="Gene3D" id="3.40.50.1820">
    <property type="entry name" value="alpha/beta hydrolase"/>
    <property type="match status" value="1"/>
</dbReference>
<dbReference type="PANTHER" id="PTHR10794">
    <property type="entry name" value="ABHYDROLASE DOMAIN-CONTAINING PROTEIN"/>
    <property type="match status" value="1"/>
</dbReference>
<evidence type="ECO:0000256" key="2">
    <source>
        <dbReference type="PIRSR" id="PIRSR005211-1"/>
    </source>
</evidence>
<dbReference type="InterPro" id="IPR050960">
    <property type="entry name" value="AB_hydrolase_4_sf"/>
</dbReference>
<reference evidence="3 4" key="1">
    <citation type="submission" date="2019-03" db="EMBL/GenBank/DDBJ databases">
        <title>Single cell metagenomics reveals metabolic interactions within the superorganism composed of flagellate Streblomastix strix and complex community of Bacteroidetes bacteria on its surface.</title>
        <authorList>
            <person name="Treitli S.C."/>
            <person name="Kolisko M."/>
            <person name="Husnik F."/>
            <person name="Keeling P."/>
            <person name="Hampl V."/>
        </authorList>
    </citation>
    <scope>NUCLEOTIDE SEQUENCE [LARGE SCALE GENOMIC DNA]</scope>
    <source>
        <strain evidence="3">ST1C</strain>
    </source>
</reference>
<feature type="active site" description="Charge relay system" evidence="2">
    <location>
        <position position="49"/>
    </location>
</feature>
<dbReference type="SUPFAM" id="SSF53474">
    <property type="entry name" value="alpha/beta-Hydrolases"/>
    <property type="match status" value="1"/>
</dbReference>
<feature type="non-terminal residue" evidence="3">
    <location>
        <position position="1"/>
    </location>
</feature>
<dbReference type="InterPro" id="IPR029058">
    <property type="entry name" value="AB_hydrolase_fold"/>
</dbReference>
<dbReference type="PANTHER" id="PTHR10794:SF63">
    <property type="entry name" value="ALPHA_BETA HYDROLASE 1, ISOFORM A"/>
    <property type="match status" value="1"/>
</dbReference>
<comment type="similarity">
    <text evidence="1">Belongs to the AB hydrolase superfamily. AB hydrolase 4 family.</text>
</comment>
<dbReference type="Proteomes" id="UP000324800">
    <property type="component" value="Unassembled WGS sequence"/>
</dbReference>
<name>A0A5J4U2S2_9EUKA</name>
<organism evidence="3 4">
    <name type="scientific">Streblomastix strix</name>
    <dbReference type="NCBI Taxonomy" id="222440"/>
    <lineage>
        <taxon>Eukaryota</taxon>
        <taxon>Metamonada</taxon>
        <taxon>Preaxostyla</taxon>
        <taxon>Oxymonadida</taxon>
        <taxon>Streblomastigidae</taxon>
        <taxon>Streblomastix</taxon>
    </lineage>
</organism>
<feature type="active site" description="Charge relay system" evidence="2">
    <location>
        <position position="191"/>
    </location>
</feature>
<feature type="active site" description="Charge relay system" evidence="2">
    <location>
        <position position="222"/>
    </location>
</feature>
<protein>
    <submittedName>
        <fullName evidence="3">Putative AB-hydrolase YheT</fullName>
    </submittedName>
</protein>
<dbReference type="InterPro" id="IPR012020">
    <property type="entry name" value="ABHD4"/>
</dbReference>
<evidence type="ECO:0000256" key="1">
    <source>
        <dbReference type="ARBA" id="ARBA00010884"/>
    </source>
</evidence>
<proteinExistence type="inferred from homology"/>
<evidence type="ECO:0000313" key="3">
    <source>
        <dbReference type="EMBL" id="KAA6364857.1"/>
    </source>
</evidence>
<keyword evidence="3" id="KW-0378">Hydrolase</keyword>
<dbReference type="PIRSF" id="PIRSF005211">
    <property type="entry name" value="Ab_hydro_YheT"/>
    <property type="match status" value="1"/>
</dbReference>
<dbReference type="OrthoDB" id="5954035at2759"/>
<dbReference type="GO" id="GO:0047372">
    <property type="term" value="F:monoacylglycerol lipase activity"/>
    <property type="evidence" value="ECO:0007669"/>
    <property type="project" value="TreeGrafter"/>
</dbReference>
<dbReference type="EMBL" id="SNRW01021139">
    <property type="protein sequence ID" value="KAA6364857.1"/>
    <property type="molecule type" value="Genomic_DNA"/>
</dbReference>
<dbReference type="GO" id="GO:0034338">
    <property type="term" value="F:short-chain carboxylesterase activity"/>
    <property type="evidence" value="ECO:0007669"/>
    <property type="project" value="TreeGrafter"/>
</dbReference>
<evidence type="ECO:0000313" key="4">
    <source>
        <dbReference type="Proteomes" id="UP000324800"/>
    </source>
</evidence>
<dbReference type="AlphaFoldDB" id="A0A5J4U2S2"/>
<gene>
    <name evidence="3" type="ORF">EZS28_039615</name>
</gene>
<accession>A0A5J4U2S2</accession>
<comment type="caution">
    <text evidence="3">The sequence shown here is derived from an EMBL/GenBank/DDBJ whole genome shotgun (WGS) entry which is preliminary data.</text>
</comment>